<dbReference type="SUPFAM" id="SSF69593">
    <property type="entry name" value="Glycerol-3-phosphate (1)-acyltransferase"/>
    <property type="match status" value="1"/>
</dbReference>
<evidence type="ECO:0000313" key="2">
    <source>
        <dbReference type="EMBL" id="QDT75106.1"/>
    </source>
</evidence>
<dbReference type="InterPro" id="IPR002123">
    <property type="entry name" value="Plipid/glycerol_acylTrfase"/>
</dbReference>
<gene>
    <name evidence="2" type="ORF">I41_43150</name>
</gene>
<keyword evidence="3" id="KW-1185">Reference proteome</keyword>
<feature type="domain" description="Phospholipid/glycerol acyltransferase" evidence="1">
    <location>
        <begin position="60"/>
        <end position="189"/>
    </location>
</feature>
<dbReference type="SMART" id="SM00563">
    <property type="entry name" value="PlsC"/>
    <property type="match status" value="1"/>
</dbReference>
<evidence type="ECO:0000259" key="1">
    <source>
        <dbReference type="SMART" id="SM00563"/>
    </source>
</evidence>
<dbReference type="Proteomes" id="UP000317909">
    <property type="component" value="Chromosome"/>
</dbReference>
<dbReference type="RefSeq" id="WP_145434801.1">
    <property type="nucleotide sequence ID" value="NZ_CP036339.1"/>
</dbReference>
<keyword evidence="2" id="KW-0808">Transferase</keyword>
<keyword evidence="2" id="KW-0012">Acyltransferase</keyword>
<proteinExistence type="predicted"/>
<dbReference type="Pfam" id="PF01553">
    <property type="entry name" value="Acyltransferase"/>
    <property type="match status" value="1"/>
</dbReference>
<protein>
    <submittedName>
        <fullName evidence="2">Acyltransferase</fullName>
    </submittedName>
</protein>
<dbReference type="AlphaFoldDB" id="A0A517U3A3"/>
<organism evidence="2 3">
    <name type="scientific">Lacipirellula limnantheis</name>
    <dbReference type="NCBI Taxonomy" id="2528024"/>
    <lineage>
        <taxon>Bacteria</taxon>
        <taxon>Pseudomonadati</taxon>
        <taxon>Planctomycetota</taxon>
        <taxon>Planctomycetia</taxon>
        <taxon>Pirellulales</taxon>
        <taxon>Lacipirellulaceae</taxon>
        <taxon>Lacipirellula</taxon>
    </lineage>
</organism>
<dbReference type="OrthoDB" id="9806008at2"/>
<dbReference type="GO" id="GO:0016746">
    <property type="term" value="F:acyltransferase activity"/>
    <property type="evidence" value="ECO:0007669"/>
    <property type="project" value="UniProtKB-KW"/>
</dbReference>
<reference evidence="2 3" key="1">
    <citation type="submission" date="2019-02" db="EMBL/GenBank/DDBJ databases">
        <title>Deep-cultivation of Planctomycetes and their phenomic and genomic characterization uncovers novel biology.</title>
        <authorList>
            <person name="Wiegand S."/>
            <person name="Jogler M."/>
            <person name="Boedeker C."/>
            <person name="Pinto D."/>
            <person name="Vollmers J."/>
            <person name="Rivas-Marin E."/>
            <person name="Kohn T."/>
            <person name="Peeters S.H."/>
            <person name="Heuer A."/>
            <person name="Rast P."/>
            <person name="Oberbeckmann S."/>
            <person name="Bunk B."/>
            <person name="Jeske O."/>
            <person name="Meyerdierks A."/>
            <person name="Storesund J.E."/>
            <person name="Kallscheuer N."/>
            <person name="Luecker S."/>
            <person name="Lage O.M."/>
            <person name="Pohl T."/>
            <person name="Merkel B.J."/>
            <person name="Hornburger P."/>
            <person name="Mueller R.-W."/>
            <person name="Bruemmer F."/>
            <person name="Labrenz M."/>
            <person name="Spormann A.M."/>
            <person name="Op den Camp H."/>
            <person name="Overmann J."/>
            <person name="Amann R."/>
            <person name="Jetten M.S.M."/>
            <person name="Mascher T."/>
            <person name="Medema M.H."/>
            <person name="Devos D.P."/>
            <person name="Kaster A.-K."/>
            <person name="Ovreas L."/>
            <person name="Rohde M."/>
            <person name="Galperin M.Y."/>
            <person name="Jogler C."/>
        </authorList>
    </citation>
    <scope>NUCLEOTIDE SEQUENCE [LARGE SCALE GENOMIC DNA]</scope>
    <source>
        <strain evidence="2 3">I41</strain>
    </source>
</reference>
<dbReference type="EMBL" id="CP036339">
    <property type="protein sequence ID" value="QDT75106.1"/>
    <property type="molecule type" value="Genomic_DNA"/>
</dbReference>
<accession>A0A517U3A3</accession>
<evidence type="ECO:0000313" key="3">
    <source>
        <dbReference type="Proteomes" id="UP000317909"/>
    </source>
</evidence>
<name>A0A517U3A3_9BACT</name>
<dbReference type="KEGG" id="llh:I41_43150"/>
<sequence>MQNVVIEEPYKFIPPIYSKIWPELLRYYIPHWIKKTYGIYSVETRDGEKLKASLAAGNSVILAPNHCRLSDPLTFVQLSRIAKCDLHAMASWHLFMESRLSRFMLRRVGAFSVYREGVDRQAISTAVDILVDGKRPLVIFAEGAISRHNDELMPLMDGTAFIARTAAKRREKIPGAGAVVIHPVAIRYFFKGDLEATVTPVLEEIEGHFSWFPQQDKPLVQRLQQIGQALLSLKEIEYFGSARTGDFYERVDNLIEDVLTKLETRWSIIEPAEGVVARVKNLRAAILPALLAKETSDVDRQQFRKQLAACYYVQQMSHYPRNYVRLSQKNIKEHILETVERFEEDFTDEIRVHRPLHAVVQVGDPIPVNSRRDRESKVDPVMEALRTQLGGMLKKLSEESPRI</sequence>